<gene>
    <name evidence="1" type="ORF">PSYICH_LOCUS7484</name>
</gene>
<accession>A0A9P0CZ82</accession>
<dbReference type="InterPro" id="IPR012337">
    <property type="entry name" value="RNaseH-like_sf"/>
</dbReference>
<evidence type="ECO:0000313" key="1">
    <source>
        <dbReference type="EMBL" id="CAH1106961.1"/>
    </source>
</evidence>
<reference evidence="1" key="1">
    <citation type="submission" date="2022-01" db="EMBL/GenBank/DDBJ databases">
        <authorList>
            <person name="King R."/>
        </authorList>
    </citation>
    <scope>NUCLEOTIDE SEQUENCE</scope>
</reference>
<dbReference type="SUPFAM" id="SSF53098">
    <property type="entry name" value="Ribonuclease H-like"/>
    <property type="match status" value="1"/>
</dbReference>
<keyword evidence="2" id="KW-1185">Reference proteome</keyword>
<dbReference type="AlphaFoldDB" id="A0A9P0CZ82"/>
<name>A0A9P0CZ82_9CUCU</name>
<dbReference type="Proteomes" id="UP001153636">
    <property type="component" value="Chromosome 2"/>
</dbReference>
<dbReference type="EMBL" id="OV651814">
    <property type="protein sequence ID" value="CAH1106961.1"/>
    <property type="molecule type" value="Genomic_DNA"/>
</dbReference>
<protein>
    <submittedName>
        <fullName evidence="1">Uncharacterized protein</fullName>
    </submittedName>
</protein>
<dbReference type="OrthoDB" id="6771112at2759"/>
<organism evidence="1 2">
    <name type="scientific">Psylliodes chrysocephalus</name>
    <dbReference type="NCBI Taxonomy" id="3402493"/>
    <lineage>
        <taxon>Eukaryota</taxon>
        <taxon>Metazoa</taxon>
        <taxon>Ecdysozoa</taxon>
        <taxon>Arthropoda</taxon>
        <taxon>Hexapoda</taxon>
        <taxon>Insecta</taxon>
        <taxon>Pterygota</taxon>
        <taxon>Neoptera</taxon>
        <taxon>Endopterygota</taxon>
        <taxon>Coleoptera</taxon>
        <taxon>Polyphaga</taxon>
        <taxon>Cucujiformia</taxon>
        <taxon>Chrysomeloidea</taxon>
        <taxon>Chrysomelidae</taxon>
        <taxon>Galerucinae</taxon>
        <taxon>Alticini</taxon>
        <taxon>Psylliodes</taxon>
    </lineage>
</organism>
<proteinExistence type="predicted"/>
<evidence type="ECO:0000313" key="2">
    <source>
        <dbReference type="Proteomes" id="UP001153636"/>
    </source>
</evidence>
<sequence>MSKQHLINDCVELVTVNGRSFNLLADSGFKKILDPIKLALTNKTKDKEFSLSPESIQKYISLEANELKQKIMEEIKTCMVSIKVDGVTRLDRAFLGINIQYVKNGQIVLRTLALKEIRSQHTDNGSNLLKAIKVIASENGDYEVIEINDIEFKSDEDWGENLGNIEVIVEDDPAELNFSSGRDNLFQSYHDLNNEDDSTSRKYNLNITGMRCAAHTLQLAVEDALTGDKKLEK</sequence>